<dbReference type="PROSITE" id="PS51379">
    <property type="entry name" value="4FE4S_FER_2"/>
    <property type="match status" value="2"/>
</dbReference>
<accession>A0A212JAM7</accession>
<dbReference type="PANTHER" id="PTHR43122">
    <property type="entry name" value="FERREDOXIN SUBUNIT OF PYRUVATE:FLAVODOXIN OXIDOREDUCTASE-RELATED"/>
    <property type="match status" value="1"/>
</dbReference>
<gene>
    <name evidence="6" type="ORF">KL86DPRO_11052</name>
</gene>
<dbReference type="InterPro" id="IPR017900">
    <property type="entry name" value="4Fe4S_Fe_S_CS"/>
</dbReference>
<dbReference type="Gene3D" id="3.40.50.360">
    <property type="match status" value="1"/>
</dbReference>
<feature type="domain" description="4Fe-4S ferredoxin-type" evidence="5">
    <location>
        <begin position="196"/>
        <end position="221"/>
    </location>
</feature>
<keyword evidence="2" id="KW-0408">Iron</keyword>
<dbReference type="GO" id="GO:0046872">
    <property type="term" value="F:metal ion binding"/>
    <property type="evidence" value="ECO:0007669"/>
    <property type="project" value="UniProtKB-KW"/>
</dbReference>
<evidence type="ECO:0000259" key="5">
    <source>
        <dbReference type="PROSITE" id="PS51379"/>
    </source>
</evidence>
<keyword evidence="3" id="KW-0411">Iron-sulfur</keyword>
<organism evidence="6">
    <name type="scientific">uncultured delta proteobacterium</name>
    <dbReference type="NCBI Taxonomy" id="34034"/>
    <lineage>
        <taxon>Bacteria</taxon>
        <taxon>Deltaproteobacteria</taxon>
        <taxon>environmental samples</taxon>
    </lineage>
</organism>
<evidence type="ECO:0000256" key="1">
    <source>
        <dbReference type="ARBA" id="ARBA00022723"/>
    </source>
</evidence>
<dbReference type="GO" id="GO:0051536">
    <property type="term" value="F:iron-sulfur cluster binding"/>
    <property type="evidence" value="ECO:0007669"/>
    <property type="project" value="UniProtKB-KW"/>
</dbReference>
<dbReference type="SUPFAM" id="SSF54862">
    <property type="entry name" value="4Fe-4S ferredoxins"/>
    <property type="match status" value="1"/>
</dbReference>
<keyword evidence="1" id="KW-0479">Metal-binding</keyword>
<dbReference type="SUPFAM" id="SSF52218">
    <property type="entry name" value="Flavoproteins"/>
    <property type="match status" value="1"/>
</dbReference>
<dbReference type="Pfam" id="PF13187">
    <property type="entry name" value="Fer4_9"/>
    <property type="match status" value="1"/>
</dbReference>
<dbReference type="InterPro" id="IPR008254">
    <property type="entry name" value="Flavodoxin/NO_synth"/>
</dbReference>
<proteinExistence type="predicted"/>
<protein>
    <submittedName>
        <fullName evidence="6">4Fe-4S dicluster domain protein</fullName>
    </submittedName>
</protein>
<evidence type="ECO:0000313" key="6">
    <source>
        <dbReference type="EMBL" id="SBV96486.1"/>
    </source>
</evidence>
<sequence length="275" mass="29871">MDISNVYAVYFSATGTTQKIVTHIASALGNELGAKVGTRNFTLPAGRAEPLVFGKGDCIVFGTPVYAGRIPNVLLTYLETMEGNGALAVPVALFGNRNYDDALIEQRDLLERKGFHTVGAAAFVGEHSFSKILAAGRPDSEDMALATRFAADVAAKIKALPEGEALQPVPVKGTPYPHAGYYRPRDGEGIFIDIRKVKSLVNERCTNCNICIGLCPLGSISKENVREYTGICIKCGACIKGCPENARYYTDEGYLFHQHDLEAKYTRRALPELFV</sequence>
<reference evidence="6" key="1">
    <citation type="submission" date="2016-04" db="EMBL/GenBank/DDBJ databases">
        <authorList>
            <person name="Evans L.H."/>
            <person name="Alamgir A."/>
            <person name="Owens N."/>
            <person name="Weber N.D."/>
            <person name="Virtaneva K."/>
            <person name="Barbian K."/>
            <person name="Babar A."/>
            <person name="Rosenke K."/>
        </authorList>
    </citation>
    <scope>NUCLEOTIDE SEQUENCE</scope>
    <source>
        <strain evidence="6">86</strain>
    </source>
</reference>
<dbReference type="InterPro" id="IPR029039">
    <property type="entry name" value="Flavoprotein-like_sf"/>
</dbReference>
<dbReference type="InterPro" id="IPR017896">
    <property type="entry name" value="4Fe4S_Fe-S-bd"/>
</dbReference>
<dbReference type="EMBL" id="FLUQ01000001">
    <property type="protein sequence ID" value="SBV96486.1"/>
    <property type="molecule type" value="Genomic_DNA"/>
</dbReference>
<evidence type="ECO:0000256" key="2">
    <source>
        <dbReference type="ARBA" id="ARBA00023004"/>
    </source>
</evidence>
<dbReference type="Gene3D" id="3.30.70.20">
    <property type="match status" value="1"/>
</dbReference>
<dbReference type="GO" id="GO:0010181">
    <property type="term" value="F:FMN binding"/>
    <property type="evidence" value="ECO:0007669"/>
    <property type="project" value="InterPro"/>
</dbReference>
<dbReference type="InterPro" id="IPR047964">
    <property type="entry name" value="EFR1-like"/>
</dbReference>
<dbReference type="PROSITE" id="PS50902">
    <property type="entry name" value="FLAVODOXIN_LIKE"/>
    <property type="match status" value="1"/>
</dbReference>
<dbReference type="Pfam" id="PF12724">
    <property type="entry name" value="Flavodoxin_5"/>
    <property type="match status" value="1"/>
</dbReference>
<dbReference type="PROSITE" id="PS00198">
    <property type="entry name" value="4FE4S_FER_1"/>
    <property type="match status" value="1"/>
</dbReference>
<evidence type="ECO:0000256" key="3">
    <source>
        <dbReference type="ARBA" id="ARBA00023014"/>
    </source>
</evidence>
<dbReference type="NCBIfam" id="NF038196">
    <property type="entry name" value="ferrodoxin_EFR1"/>
    <property type="match status" value="1"/>
</dbReference>
<name>A0A212JAM7_9DELT</name>
<feature type="domain" description="4Fe-4S ferredoxin-type" evidence="5">
    <location>
        <begin position="222"/>
        <end position="252"/>
    </location>
</feature>
<feature type="domain" description="Flavodoxin-like" evidence="4">
    <location>
        <begin position="6"/>
        <end position="154"/>
    </location>
</feature>
<dbReference type="InterPro" id="IPR026816">
    <property type="entry name" value="Flavodoxin_dom"/>
</dbReference>
<dbReference type="AlphaFoldDB" id="A0A212JAM7"/>
<evidence type="ECO:0000259" key="4">
    <source>
        <dbReference type="PROSITE" id="PS50902"/>
    </source>
</evidence>
<dbReference type="PANTHER" id="PTHR43122:SF1">
    <property type="entry name" value="IRON-SULFUR-BINDING PROTEIN"/>
    <property type="match status" value="1"/>
</dbReference>